<gene>
    <name evidence="2" type="ORF">ACFSC9_07005</name>
</gene>
<dbReference type="Gene3D" id="3.30.70.360">
    <property type="match status" value="1"/>
</dbReference>
<dbReference type="InterPro" id="IPR002933">
    <property type="entry name" value="Peptidase_M20"/>
</dbReference>
<name>A0ABW4RHV2_9BACL</name>
<dbReference type="InterPro" id="IPR017439">
    <property type="entry name" value="Amidohydrolase"/>
</dbReference>
<dbReference type="EMBL" id="JBHUEH010000011">
    <property type="protein sequence ID" value="MFD1885274.1"/>
    <property type="molecule type" value="Genomic_DNA"/>
</dbReference>
<feature type="domain" description="Peptidase M20 dimerisation" evidence="1">
    <location>
        <begin position="186"/>
        <end position="277"/>
    </location>
</feature>
<dbReference type="RefSeq" id="WP_347326663.1">
    <property type="nucleotide sequence ID" value="NZ_JBCGUH010000014.1"/>
</dbReference>
<evidence type="ECO:0000313" key="2">
    <source>
        <dbReference type="EMBL" id="MFD1885274.1"/>
    </source>
</evidence>
<accession>A0ABW4RHV2</accession>
<dbReference type="InterPro" id="IPR036264">
    <property type="entry name" value="Bact_exopeptidase_dim_dom"/>
</dbReference>
<dbReference type="Pfam" id="PF07687">
    <property type="entry name" value="M20_dimer"/>
    <property type="match status" value="1"/>
</dbReference>
<dbReference type="CDD" id="cd08021">
    <property type="entry name" value="M20_Acy1_YhaA-like"/>
    <property type="match status" value="1"/>
</dbReference>
<protein>
    <submittedName>
        <fullName evidence="2">M20 family metallopeptidase</fullName>
    </submittedName>
</protein>
<reference evidence="3" key="1">
    <citation type="journal article" date="2019" name="Int. J. Syst. Evol. Microbiol.">
        <title>The Global Catalogue of Microorganisms (GCM) 10K type strain sequencing project: providing services to taxonomists for standard genome sequencing and annotation.</title>
        <authorList>
            <consortium name="The Broad Institute Genomics Platform"/>
            <consortium name="The Broad Institute Genome Sequencing Center for Infectious Disease"/>
            <person name="Wu L."/>
            <person name="Ma J."/>
        </authorList>
    </citation>
    <scope>NUCLEOTIDE SEQUENCE [LARGE SCALE GENOMIC DNA]</scope>
    <source>
        <strain evidence="3">CCUG 54950</strain>
    </source>
</reference>
<proteinExistence type="predicted"/>
<dbReference type="SUPFAM" id="SSF53187">
    <property type="entry name" value="Zn-dependent exopeptidases"/>
    <property type="match status" value="1"/>
</dbReference>
<evidence type="ECO:0000259" key="1">
    <source>
        <dbReference type="Pfam" id="PF07687"/>
    </source>
</evidence>
<dbReference type="Gene3D" id="3.40.630.10">
    <property type="entry name" value="Zn peptidases"/>
    <property type="match status" value="1"/>
</dbReference>
<dbReference type="InterPro" id="IPR011650">
    <property type="entry name" value="Peptidase_M20_dimer"/>
</dbReference>
<dbReference type="SUPFAM" id="SSF55031">
    <property type="entry name" value="Bacterial exopeptidase dimerisation domain"/>
    <property type="match status" value="1"/>
</dbReference>
<dbReference type="NCBIfam" id="TIGR01891">
    <property type="entry name" value="amidohydrolases"/>
    <property type="match status" value="1"/>
</dbReference>
<evidence type="ECO:0000313" key="3">
    <source>
        <dbReference type="Proteomes" id="UP001597233"/>
    </source>
</evidence>
<dbReference type="Pfam" id="PF01546">
    <property type="entry name" value="Peptidase_M20"/>
    <property type="match status" value="1"/>
</dbReference>
<dbReference type="PIRSF" id="PIRSF005962">
    <property type="entry name" value="Pept_M20D_amidohydro"/>
    <property type="match status" value="1"/>
</dbReference>
<comment type="caution">
    <text evidence="2">The sequence shown here is derived from an EMBL/GenBank/DDBJ whole genome shotgun (WGS) entry which is preliminary data.</text>
</comment>
<dbReference type="PANTHER" id="PTHR11014">
    <property type="entry name" value="PEPTIDASE M20 FAMILY MEMBER"/>
    <property type="match status" value="1"/>
</dbReference>
<sequence>MGDYNWNALFPEMVQWRRHLHMHPELSYEEHGTMSFVAEKLRSFGIEVREQVGDTGLIGVIRGTKPGKTVALRADMDALPIQDEKQCEYASQVPGVMHACGHDGHMAGLLAVARYFSERQDQLQGEIRFIFQPAEEVCPGGALKMIEAGALEGVDVIYGVHLWTPFPSGQLASAPGPLMASTDEFFIDIKGKGGHGGMPHMAVDSLLIGAQLVVQLQSIVSRNVNPLQPAVLTVGTFNSGSAQNIIAETSRITGTVRTFDDETRMLIKRRIYEVSQQLCALNDAEASIEYMMGYPTLVNHAGETERFFRVGRSVFGESHVVQTPPMMPAEDFAYYVQRIPGCFIFVGAGNESTGATYPHHHARFDIDESSMLNAARMLAALAEDYLAEAATETEGVINEHHVS</sequence>
<dbReference type="PANTHER" id="PTHR11014:SF63">
    <property type="entry name" value="METALLOPEPTIDASE, PUTATIVE (AFU_ORTHOLOGUE AFUA_6G09600)-RELATED"/>
    <property type="match status" value="1"/>
</dbReference>
<organism evidence="2 3">
    <name type="scientific">Paenibacillus wenxiniae</name>
    <dbReference type="NCBI Taxonomy" id="1636843"/>
    <lineage>
        <taxon>Bacteria</taxon>
        <taxon>Bacillati</taxon>
        <taxon>Bacillota</taxon>
        <taxon>Bacilli</taxon>
        <taxon>Bacillales</taxon>
        <taxon>Paenibacillaceae</taxon>
        <taxon>Paenibacillus</taxon>
    </lineage>
</organism>
<dbReference type="Proteomes" id="UP001597233">
    <property type="component" value="Unassembled WGS sequence"/>
</dbReference>
<keyword evidence="3" id="KW-1185">Reference proteome</keyword>